<dbReference type="Gene3D" id="3.40.50.300">
    <property type="entry name" value="P-loop containing nucleotide triphosphate hydrolases"/>
    <property type="match status" value="1"/>
</dbReference>
<dbReference type="PANTHER" id="PTHR46844:SF1">
    <property type="entry name" value="SLR5058 PROTEIN"/>
    <property type="match status" value="1"/>
</dbReference>
<evidence type="ECO:0000313" key="3">
    <source>
        <dbReference type="Proteomes" id="UP001428290"/>
    </source>
</evidence>
<keyword evidence="3" id="KW-1185">Reference proteome</keyword>
<protein>
    <recommendedName>
        <fullName evidence="1">NACHT domain-containing protein</fullName>
    </recommendedName>
</protein>
<dbReference type="SUPFAM" id="SSF52540">
    <property type="entry name" value="P-loop containing nucleoside triphosphate hydrolases"/>
    <property type="match status" value="1"/>
</dbReference>
<dbReference type="InterPro" id="IPR007111">
    <property type="entry name" value="NACHT_NTPase"/>
</dbReference>
<dbReference type="EMBL" id="BAABRU010000036">
    <property type="protein sequence ID" value="GAA5531199.1"/>
    <property type="molecule type" value="Genomic_DNA"/>
</dbReference>
<proteinExistence type="predicted"/>
<evidence type="ECO:0000259" key="1">
    <source>
        <dbReference type="PROSITE" id="PS50837"/>
    </source>
</evidence>
<accession>A0ABP9X759</accession>
<dbReference type="PROSITE" id="PS50837">
    <property type="entry name" value="NACHT"/>
    <property type="match status" value="1"/>
</dbReference>
<evidence type="ECO:0000313" key="2">
    <source>
        <dbReference type="EMBL" id="GAA5531199.1"/>
    </source>
</evidence>
<dbReference type="Pfam" id="PF05729">
    <property type="entry name" value="NACHT"/>
    <property type="match status" value="1"/>
</dbReference>
<sequence>MDFYSPETLQNILLGVAGNGLTSVLAFYSLRLKDSLSAKQKQILKDIVDKRLPNIMDRSLEDFKNDFDWTDRDNLELVCLFLESPEVDLVIRKIYSSSLFNDNKDIVDLRDEFISLFMIYVGSDGSDQNDNGGYLFSLLLNNIELNLNIAIESGIISAIDAKSSIRHNIILRELKEIQRKIEDIRLYKKSDVKIINLFEEDLRKMVSVREKYIRPPFIDISRKFLIDEIYVIPNFQTTHNDDITMDELNANIHRTVILGNPGAGKSTFTQKLCFDLTEKYSDKMISNRLLTPVRIILRDYGEEKKVSNFSIIEYIKYISSVNYQIQAPDGAFEYLLSNGRLLVLFDGLDELVDTSYRQEISNDIETFSARYPSTPIIVTSREVGYDQAPLDEKVFDVYHLSAFAQTQVEDYVNKWFQIYTELNKDEQERKINSFLLESEGLDDVRSNPLMLALMCNIYRGENYIPRNRPDVYKKCTEMLFERWDKGRGIQVFLPMEAHLKPTMMFLAHWIYSEPKFQKGVVEDYLINKATGYLYPKKINDKDEAETIARKFIEFCKGRAWVFTDTGTTNLGERLYQFTHRTFLEYFTAMFLTRMNPTPPRLVKILMPRIAKKEWDVVCQLAYHIMSGNGEDLGDELLINTMKIGKKYKQDENISVFIATCLKFIIPSYDVINSCVSYIYDSLYKNAINILNDKKLYRFNNASFDDALRLFFQYPLEIRKSVLDILNSIIKKDIFEGDIISKALAFDIMIFIEDMKGHIAKEDIQGYIWDSNNIIDDYIEIYEEACGIHPYLSIYFLYKKNDISIMISKHGIKPIFDSSTSFVQRRSYANLMCLIDSCLMIDKDDKEIIVNHRKLISDIVDYIYKNRYQNIVIYENPEAYFGLVGNFVYPKKRGVNVINISEDFEIDDEFMFILGIMFAIDLEKHKKDIDMTVLSKKFIPDKLLPMVTCLLSRFLENKNQDLSYIESLQIAPDKKEALVGWIKGEFTFLSIAFESL</sequence>
<organism evidence="2 3">
    <name type="scientific">Herpetosiphon gulosus</name>
    <dbReference type="NCBI Taxonomy" id="1973496"/>
    <lineage>
        <taxon>Bacteria</taxon>
        <taxon>Bacillati</taxon>
        <taxon>Chloroflexota</taxon>
        <taxon>Chloroflexia</taxon>
        <taxon>Herpetosiphonales</taxon>
        <taxon>Herpetosiphonaceae</taxon>
        <taxon>Herpetosiphon</taxon>
    </lineage>
</organism>
<feature type="domain" description="NACHT" evidence="1">
    <location>
        <begin position="253"/>
        <end position="381"/>
    </location>
</feature>
<dbReference type="RefSeq" id="WP_345724777.1">
    <property type="nucleotide sequence ID" value="NZ_BAABRU010000036.1"/>
</dbReference>
<dbReference type="InterPro" id="IPR027417">
    <property type="entry name" value="P-loop_NTPase"/>
</dbReference>
<dbReference type="PANTHER" id="PTHR46844">
    <property type="entry name" value="SLR5058 PROTEIN"/>
    <property type="match status" value="1"/>
</dbReference>
<reference evidence="2 3" key="1">
    <citation type="submission" date="2024-02" db="EMBL/GenBank/DDBJ databases">
        <title>Herpetosiphon gulosus NBRC 112829.</title>
        <authorList>
            <person name="Ichikawa N."/>
            <person name="Katano-Makiyama Y."/>
            <person name="Hidaka K."/>
        </authorList>
    </citation>
    <scope>NUCLEOTIDE SEQUENCE [LARGE SCALE GENOMIC DNA]</scope>
    <source>
        <strain evidence="2 3">NBRC 112829</strain>
    </source>
</reference>
<comment type="caution">
    <text evidence="2">The sequence shown here is derived from an EMBL/GenBank/DDBJ whole genome shotgun (WGS) entry which is preliminary data.</text>
</comment>
<name>A0ABP9X759_9CHLR</name>
<dbReference type="Proteomes" id="UP001428290">
    <property type="component" value="Unassembled WGS sequence"/>
</dbReference>
<gene>
    <name evidence="2" type="ORF">Hgul01_05024</name>
</gene>